<keyword evidence="3" id="KW-1015">Disulfide bond</keyword>
<keyword evidence="2" id="KW-0843">Virulence</keyword>
<evidence type="ECO:0000256" key="3">
    <source>
        <dbReference type="ARBA" id="ARBA00023157"/>
    </source>
</evidence>
<evidence type="ECO:0000259" key="5">
    <source>
        <dbReference type="PROSITE" id="PS50240"/>
    </source>
</evidence>
<evidence type="ECO:0000256" key="2">
    <source>
        <dbReference type="ARBA" id="ARBA00023026"/>
    </source>
</evidence>
<dbReference type="CDD" id="cd00190">
    <property type="entry name" value="Tryp_SPc"/>
    <property type="match status" value="1"/>
</dbReference>
<dbReference type="InterPro" id="IPR033116">
    <property type="entry name" value="TRYPSIN_SER"/>
</dbReference>
<dbReference type="PANTHER" id="PTHR24276">
    <property type="entry name" value="POLYSERASE-RELATED"/>
    <property type="match status" value="1"/>
</dbReference>
<dbReference type="GO" id="GO:0004252">
    <property type="term" value="F:serine-type endopeptidase activity"/>
    <property type="evidence" value="ECO:0007669"/>
    <property type="project" value="InterPro"/>
</dbReference>
<dbReference type="InterPro" id="IPR043504">
    <property type="entry name" value="Peptidase_S1_PA_chymotrypsin"/>
</dbReference>
<dbReference type="PRINTS" id="PR00722">
    <property type="entry name" value="CHYMOTRYPSIN"/>
</dbReference>
<proteinExistence type="inferred from homology"/>
<dbReference type="InterPro" id="IPR050430">
    <property type="entry name" value="Peptidase_S1"/>
</dbReference>
<dbReference type="SMART" id="SM00020">
    <property type="entry name" value="Tryp_SPc"/>
    <property type="match status" value="1"/>
</dbReference>
<dbReference type="PROSITE" id="PS50240">
    <property type="entry name" value="TRYPSIN_DOM"/>
    <property type="match status" value="1"/>
</dbReference>
<dbReference type="PROSITE" id="PS00135">
    <property type="entry name" value="TRYPSIN_SER"/>
    <property type="match status" value="1"/>
</dbReference>
<dbReference type="GO" id="GO:0006508">
    <property type="term" value="P:proteolysis"/>
    <property type="evidence" value="ECO:0007669"/>
    <property type="project" value="InterPro"/>
</dbReference>
<dbReference type="InterPro" id="IPR001314">
    <property type="entry name" value="Peptidase_S1A"/>
</dbReference>
<protein>
    <recommendedName>
        <fullName evidence="5">Peptidase S1 domain-containing protein</fullName>
    </recommendedName>
</protein>
<evidence type="ECO:0000313" key="6">
    <source>
        <dbReference type="EMBL" id="CAE0716224.1"/>
    </source>
</evidence>
<dbReference type="InterPro" id="IPR001254">
    <property type="entry name" value="Trypsin_dom"/>
</dbReference>
<feature type="compositionally biased region" description="Basic and acidic residues" evidence="4">
    <location>
        <begin position="358"/>
        <end position="370"/>
    </location>
</feature>
<feature type="region of interest" description="Disordered" evidence="4">
    <location>
        <begin position="350"/>
        <end position="377"/>
    </location>
</feature>
<dbReference type="Pfam" id="PF00089">
    <property type="entry name" value="Trypsin"/>
    <property type="match status" value="1"/>
</dbReference>
<name>A0A7S4AHU5_9STRA</name>
<evidence type="ECO:0000256" key="1">
    <source>
        <dbReference type="ARBA" id="ARBA00007664"/>
    </source>
</evidence>
<accession>A0A7S4AHU5</accession>
<sequence>MRSSSCNQRYGCYYSFSSSTMTKCFSSATMALTIIALSCVVVPVQSNPLSYNSLSLTQMQRIVGGSQSAIGDYPYFVEMDGCGGALIAPDLVLFAAHCSTWKDKQINIGGYERRTNGHGSQARFCEEWKADPTYGTGGSVLNNDFALCKLDKPVAIDTSFVRLELNGLNNNGNGNVEQVTLSSGEELIVMGLGRLAQAASGPQFVHNVTVPVISNSDCNKGESYNGQVTDSMLCAGYPEGKRDSCQGDSGGPLIKRVYQNGNDGESSFVDYHVGVVSWGQGCALPNKPGVYARTSAATEFIKNTACKEFNSIASFCNNNNAPAPPETCLEAELEVRVTTDIYGMETSWTLRSNDNNENDNRNDVGSDNGRDNVISASEPLPPLIKERKYSLKFNKNEHSLCLRKQHCYVFKIMDSYGDGMCTTSGGCGSYDLTVAGETFFSGNGDFTKEDVKEFCIDADGRPVNELDKGDELPQPPTLPPITASPRIGQCNGNKGLQFQLQLKIDDYGEETTWIMSKIVDPESFDPETITAETGEVYAAETDPTAYKAFGTYTLPANTGNNNDFYCLQQDTCYLFQIYDEYWDGLVGGASHGYYKGFLGSQPTGPIFQGASFGEHEFKVFCTGKGFVGAPACVDKKNVKIDGKKRRNCAWAGKAKNKKKMKRRCRKMHGGEKVFDICPETCGKKAGLGRCSHLAD</sequence>
<dbReference type="InterPro" id="IPR009003">
    <property type="entry name" value="Peptidase_S1_PA"/>
</dbReference>
<comment type="similarity">
    <text evidence="1">Belongs to the peptidase S1 family.</text>
</comment>
<organism evidence="6">
    <name type="scientific">Pseudo-nitzschia australis</name>
    <dbReference type="NCBI Taxonomy" id="44445"/>
    <lineage>
        <taxon>Eukaryota</taxon>
        <taxon>Sar</taxon>
        <taxon>Stramenopiles</taxon>
        <taxon>Ochrophyta</taxon>
        <taxon>Bacillariophyta</taxon>
        <taxon>Bacillariophyceae</taxon>
        <taxon>Bacillariophycidae</taxon>
        <taxon>Bacillariales</taxon>
        <taxon>Bacillariaceae</taxon>
        <taxon>Pseudo-nitzschia</taxon>
    </lineage>
</organism>
<reference evidence="6" key="1">
    <citation type="submission" date="2021-01" db="EMBL/GenBank/DDBJ databases">
        <authorList>
            <person name="Corre E."/>
            <person name="Pelletier E."/>
            <person name="Niang G."/>
            <person name="Scheremetjew M."/>
            <person name="Finn R."/>
            <person name="Kale V."/>
            <person name="Holt S."/>
            <person name="Cochrane G."/>
            <person name="Meng A."/>
            <person name="Brown T."/>
            <person name="Cohen L."/>
        </authorList>
    </citation>
    <scope>NUCLEOTIDE SEQUENCE</scope>
    <source>
        <strain evidence="6">10249 10 AB</strain>
    </source>
</reference>
<dbReference type="FunFam" id="2.40.10.10:FF:000002">
    <property type="entry name" value="Transmembrane protease serine"/>
    <property type="match status" value="1"/>
</dbReference>
<dbReference type="EMBL" id="HBIX01011958">
    <property type="protein sequence ID" value="CAE0716224.1"/>
    <property type="molecule type" value="Transcribed_RNA"/>
</dbReference>
<dbReference type="Gene3D" id="2.40.10.10">
    <property type="entry name" value="Trypsin-like serine proteases"/>
    <property type="match status" value="1"/>
</dbReference>
<dbReference type="PANTHER" id="PTHR24276:SF91">
    <property type="entry name" value="AT26814P-RELATED"/>
    <property type="match status" value="1"/>
</dbReference>
<dbReference type="SUPFAM" id="SSF50494">
    <property type="entry name" value="Trypsin-like serine proteases"/>
    <property type="match status" value="1"/>
</dbReference>
<gene>
    <name evidence="6" type="ORF">PAUS00366_LOCUS8976</name>
</gene>
<dbReference type="AlphaFoldDB" id="A0A7S4AHU5"/>
<feature type="domain" description="Peptidase S1" evidence="5">
    <location>
        <begin position="62"/>
        <end position="306"/>
    </location>
</feature>
<evidence type="ECO:0000256" key="4">
    <source>
        <dbReference type="SAM" id="MobiDB-lite"/>
    </source>
</evidence>